<keyword evidence="1" id="KW-1133">Transmembrane helix</keyword>
<dbReference type="EMBL" id="JH712262">
    <property type="protein sequence ID" value="EFO23079.1"/>
    <property type="molecule type" value="Genomic_DNA"/>
</dbReference>
<accession>A0A1S0U0V1</accession>
<evidence type="ECO:0000256" key="1">
    <source>
        <dbReference type="SAM" id="Phobius"/>
    </source>
</evidence>
<sequence>MKKKCLGYGYINSSYAPLFIDFFNDIFRMFPLLISISRDFYLLMVFPLFISISRDPYLFMVTFGTIVICKSTIKIEIRGDQISSIKCLKFILELISLSDKFLAQISWLLLVEWFSIGSTRELKYDPGEWQEIHAVNKKKSKWSLVKKKLWKPLL</sequence>
<gene>
    <name evidence="2" type="ORF">LOAG_05408</name>
</gene>
<dbReference type="AlphaFoldDB" id="A0A1S0U0V1"/>
<evidence type="ECO:0000313" key="2">
    <source>
        <dbReference type="EMBL" id="EFO23079.1"/>
    </source>
</evidence>
<dbReference type="RefSeq" id="XP_003140993.1">
    <property type="nucleotide sequence ID" value="XM_003140945.1"/>
</dbReference>
<dbReference type="CTD" id="9942818"/>
<keyword evidence="1" id="KW-0472">Membrane</keyword>
<dbReference type="InParanoid" id="A0A1S0U0V1"/>
<dbReference type="GeneID" id="9942818"/>
<keyword evidence="1" id="KW-0812">Transmembrane</keyword>
<proteinExistence type="predicted"/>
<name>A0A1S0U0V1_LOALO</name>
<dbReference type="KEGG" id="loa:LOAG_05408"/>
<organism evidence="2">
    <name type="scientific">Loa loa</name>
    <name type="common">Eye worm</name>
    <name type="synonym">Filaria loa</name>
    <dbReference type="NCBI Taxonomy" id="7209"/>
    <lineage>
        <taxon>Eukaryota</taxon>
        <taxon>Metazoa</taxon>
        <taxon>Ecdysozoa</taxon>
        <taxon>Nematoda</taxon>
        <taxon>Chromadorea</taxon>
        <taxon>Rhabditida</taxon>
        <taxon>Spirurina</taxon>
        <taxon>Spiruromorpha</taxon>
        <taxon>Filarioidea</taxon>
        <taxon>Onchocercidae</taxon>
        <taxon>Loa</taxon>
    </lineage>
</organism>
<protein>
    <submittedName>
        <fullName evidence="2">Uncharacterized protein</fullName>
    </submittedName>
</protein>
<feature type="transmembrane region" description="Helical" evidence="1">
    <location>
        <begin position="30"/>
        <end position="50"/>
    </location>
</feature>
<reference evidence="2" key="1">
    <citation type="submission" date="2012-04" db="EMBL/GenBank/DDBJ databases">
        <title>The Genome Sequence of Loa loa.</title>
        <authorList>
            <consortium name="The Broad Institute Genome Sequencing Platform"/>
            <consortium name="Broad Institute Genome Sequencing Center for Infectious Disease"/>
            <person name="Nutman T.B."/>
            <person name="Fink D.L."/>
            <person name="Russ C."/>
            <person name="Young S."/>
            <person name="Zeng Q."/>
            <person name="Gargeya S."/>
            <person name="Alvarado L."/>
            <person name="Berlin A."/>
            <person name="Chapman S.B."/>
            <person name="Chen Z."/>
            <person name="Freedman E."/>
            <person name="Gellesch M."/>
            <person name="Goldberg J."/>
            <person name="Griggs A."/>
            <person name="Gujja S."/>
            <person name="Heilman E.R."/>
            <person name="Heiman D."/>
            <person name="Howarth C."/>
            <person name="Mehta T."/>
            <person name="Neiman D."/>
            <person name="Pearson M."/>
            <person name="Roberts A."/>
            <person name="Saif S."/>
            <person name="Shea T."/>
            <person name="Shenoy N."/>
            <person name="Sisk P."/>
            <person name="Stolte C."/>
            <person name="Sykes S."/>
            <person name="White J."/>
            <person name="Yandava C."/>
            <person name="Haas B."/>
            <person name="Henn M.R."/>
            <person name="Nusbaum C."/>
            <person name="Birren B."/>
        </authorList>
    </citation>
    <scope>NUCLEOTIDE SEQUENCE [LARGE SCALE GENOMIC DNA]</scope>
</reference>